<name>A0A016UJB4_9BILA</name>
<keyword evidence="2" id="KW-1185">Reference proteome</keyword>
<sequence>MEVSSTNAELENAVAKVSKKTSSYLRAAAKFAVQNNLPLCLASAWSSRAKNIMREIEEKLPYLGQNLTDVSLNG</sequence>
<reference evidence="2" key="1">
    <citation type="journal article" date="2015" name="Nat. Genet.">
        <title>The genome and transcriptome of the zoonotic hookworm Ancylostoma ceylanicum identify infection-specific gene families.</title>
        <authorList>
            <person name="Schwarz E.M."/>
            <person name="Hu Y."/>
            <person name="Antoshechkin I."/>
            <person name="Miller M.M."/>
            <person name="Sternberg P.W."/>
            <person name="Aroian R.V."/>
        </authorList>
    </citation>
    <scope>NUCLEOTIDE SEQUENCE</scope>
    <source>
        <strain evidence="2">HY135</strain>
    </source>
</reference>
<dbReference type="OrthoDB" id="5860146at2759"/>
<proteinExistence type="predicted"/>
<dbReference type="EMBL" id="JARK01001373">
    <property type="protein sequence ID" value="EYC15290.1"/>
    <property type="molecule type" value="Genomic_DNA"/>
</dbReference>
<evidence type="ECO:0000313" key="1">
    <source>
        <dbReference type="EMBL" id="EYC15290.1"/>
    </source>
</evidence>
<dbReference type="AlphaFoldDB" id="A0A016UJB4"/>
<dbReference type="Proteomes" id="UP000024635">
    <property type="component" value="Unassembled WGS sequence"/>
</dbReference>
<gene>
    <name evidence="1" type="primary">Acey_s0037.g3438</name>
    <name evidence="1" type="ORF">Y032_0037g3438</name>
</gene>
<protein>
    <submittedName>
        <fullName evidence="1">Uncharacterized protein</fullName>
    </submittedName>
</protein>
<evidence type="ECO:0000313" key="2">
    <source>
        <dbReference type="Proteomes" id="UP000024635"/>
    </source>
</evidence>
<accession>A0A016UJB4</accession>
<comment type="caution">
    <text evidence="1">The sequence shown here is derived from an EMBL/GenBank/DDBJ whole genome shotgun (WGS) entry which is preliminary data.</text>
</comment>
<organism evidence="1 2">
    <name type="scientific">Ancylostoma ceylanicum</name>
    <dbReference type="NCBI Taxonomy" id="53326"/>
    <lineage>
        <taxon>Eukaryota</taxon>
        <taxon>Metazoa</taxon>
        <taxon>Ecdysozoa</taxon>
        <taxon>Nematoda</taxon>
        <taxon>Chromadorea</taxon>
        <taxon>Rhabditida</taxon>
        <taxon>Rhabditina</taxon>
        <taxon>Rhabditomorpha</taxon>
        <taxon>Strongyloidea</taxon>
        <taxon>Ancylostomatidae</taxon>
        <taxon>Ancylostomatinae</taxon>
        <taxon>Ancylostoma</taxon>
    </lineage>
</organism>